<dbReference type="Proteomes" id="UP000574390">
    <property type="component" value="Unassembled WGS sequence"/>
</dbReference>
<proteinExistence type="predicted"/>
<feature type="region of interest" description="Disordered" evidence="1">
    <location>
        <begin position="330"/>
        <end position="351"/>
    </location>
</feature>
<evidence type="ECO:0000256" key="1">
    <source>
        <dbReference type="SAM" id="MobiDB-lite"/>
    </source>
</evidence>
<dbReference type="AlphaFoldDB" id="A0A7J6RLV1"/>
<dbReference type="SUPFAM" id="SSF49785">
    <property type="entry name" value="Galactose-binding domain-like"/>
    <property type="match status" value="1"/>
</dbReference>
<organism evidence="2 3">
    <name type="scientific">Perkinsus olseni</name>
    <name type="common">Perkinsus atlanticus</name>
    <dbReference type="NCBI Taxonomy" id="32597"/>
    <lineage>
        <taxon>Eukaryota</taxon>
        <taxon>Sar</taxon>
        <taxon>Alveolata</taxon>
        <taxon>Perkinsozoa</taxon>
        <taxon>Perkinsea</taxon>
        <taxon>Perkinsida</taxon>
        <taxon>Perkinsidae</taxon>
        <taxon>Perkinsus</taxon>
    </lineage>
</organism>
<dbReference type="EMBL" id="JABANM010021119">
    <property type="protein sequence ID" value="KAF4721724.1"/>
    <property type="molecule type" value="Genomic_DNA"/>
</dbReference>
<dbReference type="InterPro" id="IPR008979">
    <property type="entry name" value="Galactose-bd-like_sf"/>
</dbReference>
<feature type="region of interest" description="Disordered" evidence="1">
    <location>
        <begin position="239"/>
        <end position="264"/>
    </location>
</feature>
<gene>
    <name evidence="2" type="primary">HECTD1</name>
    <name evidence="2" type="ORF">FOZ62_005913</name>
</gene>
<protein>
    <submittedName>
        <fullName evidence="2">E3 ubiquitin-protein ligase HTD1</fullName>
    </submittedName>
</protein>
<dbReference type="PANTHER" id="PTHR47457">
    <property type="entry name" value="OS05G0345500 PROTEIN"/>
    <property type="match status" value="1"/>
</dbReference>
<evidence type="ECO:0000313" key="3">
    <source>
        <dbReference type="Proteomes" id="UP000574390"/>
    </source>
</evidence>
<reference evidence="2 3" key="1">
    <citation type="submission" date="2020-04" db="EMBL/GenBank/DDBJ databases">
        <title>Perkinsus olseni comparative genomics.</title>
        <authorList>
            <person name="Bogema D.R."/>
        </authorList>
    </citation>
    <scope>NUCLEOTIDE SEQUENCE [LARGE SCALE GENOMIC DNA]</scope>
    <source>
        <strain evidence="2">ATCC PRA-205</strain>
    </source>
</reference>
<feature type="compositionally biased region" description="Basic and acidic residues" evidence="1">
    <location>
        <begin position="330"/>
        <end position="339"/>
    </location>
</feature>
<dbReference type="Gene3D" id="2.60.120.260">
    <property type="entry name" value="Galactose-binding domain-like"/>
    <property type="match status" value="1"/>
</dbReference>
<name>A0A7J6RLV1_PEROL</name>
<sequence length="554" mass="61450">MAVATADELKLSQVSINSCGTKGESTEDYPAAPSSMALLKTGFLTDCKLRLSIGDGIFSDSFDLHRSVICPFSRFCWARIYEWCKICEAENSNGLLITVPPLPDPHVTEQDVLKCTRIVLAFMYSYGDWEGLINGEALLSFGPRGSRRLCEALMCIFGLSQLLDIEKLSKLLSEHMTRLCREEPRNCALVLLRAHFYSSCEARELCDEAEVVLKTNFEASLSGVPVWFTATTTTRIHSASDLADQQNTAGERSEEASLSKRGMDSTQDIVGWSSLSLKELQSAVESPLWRAAQPRVLAHMRRLIAEQEHTAASVAKSDVAVQAASVDEARSKSKRKVDEAQMSVSSGGSASSSYKKARFFYAAAHGKRLRATKASPISFLHTRDFGAFGTLAWLGSRAQTEWKNPFSDLAEIRATTSGTAKYRDLAGAIGREMRFFEADEYFRLEEGHPSWIQIDLGEERELKITGYCLRSPIAPGEFLMNWYMFGSVDGELWDKHSNCKELLGDGRSGYFPVDGVEGGYRYFRLMQFGKNSSGTDVLTCAGIDFYGEATRGLW</sequence>
<comment type="caution">
    <text evidence="2">The sequence shown here is derived from an EMBL/GenBank/DDBJ whole genome shotgun (WGS) entry which is preliminary data.</text>
</comment>
<dbReference type="PANTHER" id="PTHR47457:SF1">
    <property type="entry name" value="BTB DOMAIN-CONTAINING PROTEIN-RELATED"/>
    <property type="match status" value="1"/>
</dbReference>
<evidence type="ECO:0000313" key="2">
    <source>
        <dbReference type="EMBL" id="KAF4721724.1"/>
    </source>
</evidence>
<accession>A0A7J6RLV1</accession>
<feature type="compositionally biased region" description="Basic and acidic residues" evidence="1">
    <location>
        <begin position="251"/>
        <end position="263"/>
    </location>
</feature>
<feature type="compositionally biased region" description="Polar residues" evidence="1">
    <location>
        <begin position="239"/>
        <end position="250"/>
    </location>
</feature>